<evidence type="ECO:0000256" key="7">
    <source>
        <dbReference type="ARBA" id="ARBA00022559"/>
    </source>
</evidence>
<keyword evidence="10" id="KW-0106">Calcium</keyword>
<feature type="domain" description="Plant heme peroxidase family profile" evidence="17">
    <location>
        <begin position="22"/>
        <end position="325"/>
    </location>
</feature>
<feature type="signal peptide" evidence="16">
    <location>
        <begin position="1"/>
        <end position="21"/>
    </location>
</feature>
<evidence type="ECO:0000256" key="8">
    <source>
        <dbReference type="ARBA" id="ARBA00022617"/>
    </source>
</evidence>
<keyword evidence="15" id="KW-0376">Hydrogen peroxide</keyword>
<evidence type="ECO:0000259" key="17">
    <source>
        <dbReference type="PROSITE" id="PS50873"/>
    </source>
</evidence>
<comment type="cofactor">
    <cofactor evidence="2">
        <name>Ca(2+)</name>
        <dbReference type="ChEBI" id="CHEBI:29108"/>
    </cofactor>
</comment>
<keyword evidence="9" id="KW-0479">Metal-binding</keyword>
<dbReference type="Gene3D" id="1.10.420.10">
    <property type="entry name" value="Peroxidase, domain 2"/>
    <property type="match status" value="2"/>
</dbReference>
<feature type="chain" id="PRO_5046260638" description="peroxidase" evidence="16">
    <location>
        <begin position="22"/>
        <end position="676"/>
    </location>
</feature>
<evidence type="ECO:0000256" key="11">
    <source>
        <dbReference type="ARBA" id="ARBA00023002"/>
    </source>
</evidence>
<proteinExistence type="inferred from homology"/>
<evidence type="ECO:0000256" key="15">
    <source>
        <dbReference type="ARBA" id="ARBA00023324"/>
    </source>
</evidence>
<evidence type="ECO:0000256" key="14">
    <source>
        <dbReference type="ARBA" id="ARBA00023180"/>
    </source>
</evidence>
<evidence type="ECO:0000313" key="18">
    <source>
        <dbReference type="EMBL" id="KAH0887049.1"/>
    </source>
</evidence>
<evidence type="ECO:0000256" key="5">
    <source>
        <dbReference type="ARBA" id="ARBA00006873"/>
    </source>
</evidence>
<comment type="similarity">
    <text evidence="5">Belongs to the peroxidase family. Ascorbate peroxidase subfamily.</text>
</comment>
<evidence type="ECO:0000256" key="9">
    <source>
        <dbReference type="ARBA" id="ARBA00022723"/>
    </source>
</evidence>
<sequence length="676" mass="74375">MSAMGALILGCLLLQASNSNAQLRPDFYFRTCRQVFDIIGNVIVDELSSDPRIAASLLRLHFHDCFVNGCDASILLDNSTSFRTEKDAAPNANSARGFNVIDRMKDEIELACPRTVSCADILTIASQISVLLSGGPWWPVPLGRRDSLRAFFDLANTALPSPFFTLDQLKKSFADVGLNRPSDLVALSGGHTFGRAQCQFVTPRLYNFNGTNRPDPSLNPTYRDQLRRLCPQNGNGTVLVNFDPVTPDGFDQQYYTNLRQGKGLIQSDQELFSTPRADTIPLVEQYSNNRFVFFQAFAEAMIRMGNLKPLTGTQGEIRQNCRVVNSRIRSVKNEDHGVVTLILGCLLLQASNSNAQLRPDFYFRTCPGVFLIVGKVIVEELGSDPRIAASLLRLHFHDCFVNGCDASVLLDNSTSFRTEKDALPNLNSARGFGVVDKMKAEIERACPRTVSCADVLAIAAQISVLLSGGPWWPVSLGRRDGSQAFFDLSNTALPSPFATLAELKTVFSDAGLNRTSDLVALSGAHTFGRAQCIVITPRLYNFNGTNKPDPSINPTFLTQLRNLCPENGNPTVLANFDLATPNTFDSHYYTNLRQGKGVIQSDQELFSTPGADTIPLVELYSKNTFEFFKAFAKSMVRMGKLKPLTGTQGEVRLNCRVVNSRTRDVANEDDGIVSSI</sequence>
<gene>
    <name evidence="18" type="ORF">HID58_063145</name>
</gene>
<keyword evidence="16" id="KW-0732">Signal</keyword>
<dbReference type="PRINTS" id="PR00458">
    <property type="entry name" value="PEROXIDASE"/>
</dbReference>
<dbReference type="EMBL" id="JAGKQM010000014">
    <property type="protein sequence ID" value="KAH0887049.1"/>
    <property type="molecule type" value="Genomic_DNA"/>
</dbReference>
<dbReference type="InterPro" id="IPR033905">
    <property type="entry name" value="Secretory_peroxidase"/>
</dbReference>
<reference evidence="18 19" key="1">
    <citation type="submission" date="2021-05" db="EMBL/GenBank/DDBJ databases">
        <title>Genome Assembly of Synthetic Allotetraploid Brassica napus Reveals Homoeologous Exchanges between Subgenomes.</title>
        <authorList>
            <person name="Davis J.T."/>
        </authorList>
    </citation>
    <scope>NUCLEOTIDE SEQUENCE [LARGE SCALE GENOMIC DNA]</scope>
    <source>
        <strain evidence="19">cv. Da-Ae</strain>
        <tissue evidence="18">Seedling</tissue>
    </source>
</reference>
<evidence type="ECO:0000256" key="12">
    <source>
        <dbReference type="ARBA" id="ARBA00023004"/>
    </source>
</evidence>
<keyword evidence="12" id="KW-0408">Iron</keyword>
<dbReference type="PANTHER" id="PTHR31388:SF270">
    <property type="entry name" value="PEROXIDASE 22-RELATED"/>
    <property type="match status" value="1"/>
</dbReference>
<evidence type="ECO:0000256" key="10">
    <source>
        <dbReference type="ARBA" id="ARBA00022837"/>
    </source>
</evidence>
<evidence type="ECO:0000256" key="3">
    <source>
        <dbReference type="ARBA" id="ARBA00001970"/>
    </source>
</evidence>
<comment type="caution">
    <text evidence="18">The sequence shown here is derived from an EMBL/GenBank/DDBJ whole genome shotgun (WGS) entry which is preliminary data.</text>
</comment>
<comment type="catalytic activity">
    <reaction evidence="1">
        <text>2 a phenolic donor + H2O2 = 2 a phenolic radical donor + 2 H2O</text>
        <dbReference type="Rhea" id="RHEA:56136"/>
        <dbReference type="ChEBI" id="CHEBI:15377"/>
        <dbReference type="ChEBI" id="CHEBI:16240"/>
        <dbReference type="ChEBI" id="CHEBI:139520"/>
        <dbReference type="ChEBI" id="CHEBI:139521"/>
        <dbReference type="EC" id="1.11.1.7"/>
    </reaction>
</comment>
<protein>
    <recommendedName>
        <fullName evidence="6">peroxidase</fullName>
        <ecNumber evidence="6">1.11.1.7</ecNumber>
    </recommendedName>
</protein>
<dbReference type="PROSITE" id="PS00435">
    <property type="entry name" value="PEROXIDASE_1"/>
    <property type="match status" value="2"/>
</dbReference>
<evidence type="ECO:0000256" key="6">
    <source>
        <dbReference type="ARBA" id="ARBA00012313"/>
    </source>
</evidence>
<dbReference type="InterPro" id="IPR000823">
    <property type="entry name" value="Peroxidase_pln"/>
</dbReference>
<comment type="cofactor">
    <cofactor evidence="3">
        <name>heme b</name>
        <dbReference type="ChEBI" id="CHEBI:60344"/>
    </cofactor>
</comment>
<dbReference type="InterPro" id="IPR010255">
    <property type="entry name" value="Haem_peroxidase_sf"/>
</dbReference>
<name>A0ABQ8A3G2_BRANA</name>
<evidence type="ECO:0000256" key="4">
    <source>
        <dbReference type="ARBA" id="ARBA00002322"/>
    </source>
</evidence>
<evidence type="ECO:0000256" key="16">
    <source>
        <dbReference type="SAM" id="SignalP"/>
    </source>
</evidence>
<evidence type="ECO:0000256" key="2">
    <source>
        <dbReference type="ARBA" id="ARBA00001913"/>
    </source>
</evidence>
<keyword evidence="13" id="KW-1015">Disulfide bond</keyword>
<feature type="domain" description="Plant heme peroxidase family profile" evidence="17">
    <location>
        <begin position="356"/>
        <end position="659"/>
    </location>
</feature>
<dbReference type="InterPro" id="IPR019793">
    <property type="entry name" value="Peroxidases_heam-ligand_BS"/>
</dbReference>
<keyword evidence="8" id="KW-0349">Heme</keyword>
<accession>A0ABQ8A3G2</accession>
<dbReference type="PANTHER" id="PTHR31388">
    <property type="entry name" value="PEROXIDASE 72-RELATED"/>
    <property type="match status" value="1"/>
</dbReference>
<keyword evidence="11" id="KW-0560">Oxidoreductase</keyword>
<evidence type="ECO:0000256" key="1">
    <source>
        <dbReference type="ARBA" id="ARBA00000189"/>
    </source>
</evidence>
<organism evidence="18 19">
    <name type="scientific">Brassica napus</name>
    <name type="common">Rape</name>
    <dbReference type="NCBI Taxonomy" id="3708"/>
    <lineage>
        <taxon>Eukaryota</taxon>
        <taxon>Viridiplantae</taxon>
        <taxon>Streptophyta</taxon>
        <taxon>Embryophyta</taxon>
        <taxon>Tracheophyta</taxon>
        <taxon>Spermatophyta</taxon>
        <taxon>Magnoliopsida</taxon>
        <taxon>eudicotyledons</taxon>
        <taxon>Gunneridae</taxon>
        <taxon>Pentapetalae</taxon>
        <taxon>rosids</taxon>
        <taxon>malvids</taxon>
        <taxon>Brassicales</taxon>
        <taxon>Brassicaceae</taxon>
        <taxon>Brassiceae</taxon>
        <taxon>Brassica</taxon>
    </lineage>
</organism>
<dbReference type="CDD" id="cd00693">
    <property type="entry name" value="secretory_peroxidase"/>
    <property type="match status" value="2"/>
</dbReference>
<dbReference type="PRINTS" id="PR00461">
    <property type="entry name" value="PLPEROXIDASE"/>
</dbReference>
<dbReference type="PROSITE" id="PS50873">
    <property type="entry name" value="PEROXIDASE_4"/>
    <property type="match status" value="2"/>
</dbReference>
<dbReference type="InterPro" id="IPR002016">
    <property type="entry name" value="Haem_peroxidase"/>
</dbReference>
<dbReference type="EC" id="1.11.1.7" evidence="6"/>
<evidence type="ECO:0000313" key="19">
    <source>
        <dbReference type="Proteomes" id="UP000824890"/>
    </source>
</evidence>
<dbReference type="Proteomes" id="UP000824890">
    <property type="component" value="Unassembled WGS sequence"/>
</dbReference>
<dbReference type="InterPro" id="IPR019794">
    <property type="entry name" value="Peroxidases_AS"/>
</dbReference>
<dbReference type="Pfam" id="PF00141">
    <property type="entry name" value="peroxidase"/>
    <property type="match status" value="2"/>
</dbReference>
<dbReference type="SUPFAM" id="SSF48113">
    <property type="entry name" value="Heme-dependent peroxidases"/>
    <property type="match status" value="2"/>
</dbReference>
<evidence type="ECO:0000256" key="13">
    <source>
        <dbReference type="ARBA" id="ARBA00023157"/>
    </source>
</evidence>
<keyword evidence="14" id="KW-0325">Glycoprotein</keyword>
<keyword evidence="7" id="KW-0575">Peroxidase</keyword>
<keyword evidence="19" id="KW-1185">Reference proteome</keyword>
<dbReference type="PROSITE" id="PS00436">
    <property type="entry name" value="PEROXIDASE_2"/>
    <property type="match status" value="2"/>
</dbReference>
<dbReference type="Gene3D" id="1.10.520.10">
    <property type="match status" value="2"/>
</dbReference>
<comment type="function">
    <text evidence="4">Removal of H(2)O(2), oxidation of toxic reductants, biosynthesis and degradation of lignin, suberization, auxin catabolism, response to environmental stresses such as wounding, pathogen attack and oxidative stress. These functions might be dependent on each isozyme/isoform in each plant tissue.</text>
</comment>